<comment type="subcellular location">
    <subcellularLocation>
        <location evidence="1">Membrane</location>
        <topology evidence="1">Multi-pass membrane protein</topology>
    </subcellularLocation>
</comment>
<evidence type="ECO:0000259" key="6">
    <source>
        <dbReference type="Pfam" id="PF01061"/>
    </source>
</evidence>
<evidence type="ECO:0000256" key="4">
    <source>
        <dbReference type="ARBA" id="ARBA00023136"/>
    </source>
</evidence>
<accession>A0AAQ2XH54</accession>
<dbReference type="InterPro" id="IPR013525">
    <property type="entry name" value="ABC2_TM"/>
</dbReference>
<feature type="transmembrane region" description="Helical" evidence="5">
    <location>
        <begin position="150"/>
        <end position="173"/>
    </location>
</feature>
<dbReference type="RefSeq" id="WP_191996730.1">
    <property type="nucleotide sequence ID" value="NZ_CP117692.1"/>
</dbReference>
<evidence type="ECO:0000256" key="2">
    <source>
        <dbReference type="ARBA" id="ARBA00022692"/>
    </source>
</evidence>
<keyword evidence="3 5" id="KW-1133">Transmembrane helix</keyword>
<keyword evidence="4 5" id="KW-0472">Membrane</keyword>
<feature type="transmembrane region" description="Helical" evidence="5">
    <location>
        <begin position="185"/>
        <end position="204"/>
    </location>
</feature>
<dbReference type="Proteomes" id="UP001222683">
    <property type="component" value="Chromosome"/>
</dbReference>
<feature type="transmembrane region" description="Helical" evidence="5">
    <location>
        <begin position="108"/>
        <end position="130"/>
    </location>
</feature>
<protein>
    <submittedName>
        <fullName evidence="7">ABC transporter permease</fullName>
    </submittedName>
</protein>
<dbReference type="EMBL" id="CP117692">
    <property type="protein sequence ID" value="WDC81392.1"/>
    <property type="molecule type" value="Genomic_DNA"/>
</dbReference>
<feature type="domain" description="ABC-2 type transporter transmembrane" evidence="6">
    <location>
        <begin position="18"/>
        <end position="199"/>
    </location>
</feature>
<dbReference type="Pfam" id="PF01061">
    <property type="entry name" value="ABC2_membrane"/>
    <property type="match status" value="1"/>
</dbReference>
<evidence type="ECO:0000256" key="5">
    <source>
        <dbReference type="SAM" id="Phobius"/>
    </source>
</evidence>
<gene>
    <name evidence="7" type="ORF">PSR59_06885</name>
</gene>
<evidence type="ECO:0000256" key="3">
    <source>
        <dbReference type="ARBA" id="ARBA00022989"/>
    </source>
</evidence>
<dbReference type="GO" id="GO:0016020">
    <property type="term" value="C:membrane"/>
    <property type="evidence" value="ECO:0007669"/>
    <property type="project" value="UniProtKB-SubCell"/>
</dbReference>
<evidence type="ECO:0000313" key="8">
    <source>
        <dbReference type="Proteomes" id="UP001222683"/>
    </source>
</evidence>
<name>A0AAQ2XH54_9LACO</name>
<proteinExistence type="predicted"/>
<sequence length="287" mass="32314">MDRPEFKRKSWLSELKSLTQEYCYDFIDNKSGSLLKVFGFPIIAGIAIKVIAGKNMFVNYEDTRSACFIIMCAAVWCGLFNSISAVVSERANIKQRAATPNFYYISYLGSRLIVHFLICLIQSLILSLVFRIEPHRYARGGLVLNSTLLNFAITIFLLIYVADILGLAISSIVKKDSWASACAPYILIAELILSGTLFKLGPAIKPFSTIMESRFGMEALGSIARLNDLQLKIQKTVPNVPHEPEKIYDATAEHLLRMWAYLGIFVIVETIIAYFFIRNISKDTRGK</sequence>
<feature type="transmembrane region" description="Helical" evidence="5">
    <location>
        <begin position="34"/>
        <end position="51"/>
    </location>
</feature>
<keyword evidence="2 5" id="KW-0812">Transmembrane</keyword>
<organism evidence="7 8">
    <name type="scientific">Ligilactobacillus ruminis</name>
    <dbReference type="NCBI Taxonomy" id="1623"/>
    <lineage>
        <taxon>Bacteria</taxon>
        <taxon>Bacillati</taxon>
        <taxon>Bacillota</taxon>
        <taxon>Bacilli</taxon>
        <taxon>Lactobacillales</taxon>
        <taxon>Lactobacillaceae</taxon>
        <taxon>Ligilactobacillus</taxon>
    </lineage>
</organism>
<dbReference type="GO" id="GO:0140359">
    <property type="term" value="F:ABC-type transporter activity"/>
    <property type="evidence" value="ECO:0007669"/>
    <property type="project" value="InterPro"/>
</dbReference>
<evidence type="ECO:0000256" key="1">
    <source>
        <dbReference type="ARBA" id="ARBA00004141"/>
    </source>
</evidence>
<reference evidence="7" key="1">
    <citation type="submission" date="2023-02" db="EMBL/GenBank/DDBJ databases">
        <title>Complete genome sequence of Lactobacillus ruminis CACC888 isolated from Pig feces.</title>
        <authorList>
            <person name="Park S."/>
            <person name="Park M.A."/>
            <person name="Kim D.-H."/>
            <person name="Kim Y."/>
        </authorList>
    </citation>
    <scope>NUCLEOTIDE SEQUENCE</scope>
    <source>
        <strain evidence="7">CACC888</strain>
    </source>
</reference>
<feature type="transmembrane region" description="Helical" evidence="5">
    <location>
        <begin position="63"/>
        <end position="87"/>
    </location>
</feature>
<evidence type="ECO:0000313" key="7">
    <source>
        <dbReference type="EMBL" id="WDC81392.1"/>
    </source>
</evidence>
<dbReference type="AlphaFoldDB" id="A0AAQ2XH54"/>
<feature type="transmembrane region" description="Helical" evidence="5">
    <location>
        <begin position="258"/>
        <end position="277"/>
    </location>
</feature>